<evidence type="ECO:0000313" key="1">
    <source>
        <dbReference type="EMBL" id="KKS26797.1"/>
    </source>
</evidence>
<organism evidence="1 2">
    <name type="scientific">Candidatus Yanofskybacteria bacterium GW2011_GWC2_41_9</name>
    <dbReference type="NCBI Taxonomy" id="1619029"/>
    <lineage>
        <taxon>Bacteria</taxon>
        <taxon>Candidatus Yanofskyibacteriota</taxon>
    </lineage>
</organism>
<proteinExistence type="predicted"/>
<accession>A0A0G0XQW7</accession>
<protein>
    <submittedName>
        <fullName evidence="1">Uncharacterized protein</fullName>
    </submittedName>
</protein>
<dbReference type="AlphaFoldDB" id="A0A0G0XQW7"/>
<gene>
    <name evidence="1" type="ORF">UU84_C0016G0002</name>
</gene>
<reference evidence="1 2" key="1">
    <citation type="journal article" date="2015" name="Nature">
        <title>rRNA introns, odd ribosomes, and small enigmatic genomes across a large radiation of phyla.</title>
        <authorList>
            <person name="Brown C.T."/>
            <person name="Hug L.A."/>
            <person name="Thomas B.C."/>
            <person name="Sharon I."/>
            <person name="Castelle C.J."/>
            <person name="Singh A."/>
            <person name="Wilkins M.J."/>
            <person name="Williams K.H."/>
            <person name="Banfield J.F."/>
        </authorList>
    </citation>
    <scope>NUCLEOTIDE SEQUENCE [LARGE SCALE GENOMIC DNA]</scope>
</reference>
<dbReference type="EMBL" id="LCCE01000016">
    <property type="protein sequence ID" value="KKS26797.1"/>
    <property type="molecule type" value="Genomic_DNA"/>
</dbReference>
<comment type="caution">
    <text evidence="1">The sequence shown here is derived from an EMBL/GenBank/DDBJ whole genome shotgun (WGS) entry which is preliminary data.</text>
</comment>
<dbReference type="Proteomes" id="UP000033859">
    <property type="component" value="Unassembled WGS sequence"/>
</dbReference>
<evidence type="ECO:0000313" key="2">
    <source>
        <dbReference type="Proteomes" id="UP000033859"/>
    </source>
</evidence>
<name>A0A0G0XQW7_9BACT</name>
<sequence length="181" mass="20848">MSENIRIAKWHPIFGKDLMVSLEVVLKKENDFVYNSELLNENGKQIYLSACQRKVYQSAIVVDANGTRTIKFVPCQDGEVEYYGFQLWGRGISKKPFFVRFARFGEDKSFGFNNTSKPYIRLVLLSKEKQDEFIPVFVKILDRESGEIVFLILEGCFGKETIEMTIKRVSATEVPPMLLVD</sequence>